<dbReference type="AlphaFoldDB" id="A0A3E3J504"/>
<dbReference type="EMBL" id="QVLV01000004">
    <property type="protein sequence ID" value="RGE62583.1"/>
    <property type="molecule type" value="Genomic_DNA"/>
</dbReference>
<comment type="caution">
    <text evidence="5">The sequence shown here is derived from an EMBL/GenBank/DDBJ whole genome shotgun (WGS) entry which is preliminary data.</text>
</comment>
<dbReference type="InterPro" id="IPR054363">
    <property type="entry name" value="GH95_cat"/>
</dbReference>
<evidence type="ECO:0000259" key="1">
    <source>
        <dbReference type="Pfam" id="PF14498"/>
    </source>
</evidence>
<dbReference type="SUPFAM" id="SSF48208">
    <property type="entry name" value="Six-hairpin glycosidases"/>
    <property type="match status" value="1"/>
</dbReference>
<dbReference type="InterPro" id="IPR016518">
    <property type="entry name" value="Alpha-L-fucosidase"/>
</dbReference>
<dbReference type="InterPro" id="IPR008928">
    <property type="entry name" value="6-hairpin_glycosidase_sf"/>
</dbReference>
<dbReference type="Proteomes" id="UP000260812">
    <property type="component" value="Unassembled WGS sequence"/>
</dbReference>
<dbReference type="RefSeq" id="WP_025489352.1">
    <property type="nucleotide sequence ID" value="NZ_CALBAU010000361.1"/>
</dbReference>
<feature type="domain" description="Glycosyl hydrolase family 95 catalytic" evidence="3">
    <location>
        <begin position="317"/>
        <end position="670"/>
    </location>
</feature>
<dbReference type="OrthoDB" id="9802600at2"/>
<dbReference type="Pfam" id="PF14498">
    <property type="entry name" value="Glyco_hyd_65N_2"/>
    <property type="match status" value="1"/>
</dbReference>
<dbReference type="PANTHER" id="PTHR31084">
    <property type="entry name" value="ALPHA-L-FUCOSIDASE 2"/>
    <property type="match status" value="1"/>
</dbReference>
<evidence type="ECO:0000259" key="3">
    <source>
        <dbReference type="Pfam" id="PF22124"/>
    </source>
</evidence>
<keyword evidence="5" id="KW-0378">Hydrolase</keyword>
<sequence length="770" mass="87999">MEAQFHLRHEEPAMRWKDALPMGNGFLGAMVYGHTAKERIQLNEDSLWYGKPENRINPKAAGKLREIQEKVLDRRFDEAEELMYSYMVSSPPNMRNYSTLGELDLALNQQSAFPMGWFPESEGEDYESDLDLENGILRIVHIEDGVRYEREMFVSFPDKVMVIRLKSSRPGAIRLDVMLNRYPFTDAKAPDDRRPGKYVSAGVWPATRCDRLYTLDGNRIIMEGHEAETRFAVGVSAATDGRIEDCYSRLIIREAQEVVLLVTAATDNREKDCPAAVKKGLDHAAAISYEELKRRHILDFSPFMRCCSLAVAEDAAASWYFQFARYLMVSGSREGSSAMNLQGIWNSEFDPSWDSKYTVNINLQMNYWPAEICNLSSLHSPLFELLHKMEESGEKCAREMYGCRGMMCHHNTDFYGDCAPQDVYPAATIWQCGGAWLGLHIWEHYRYTLDEKFLRQEYPVLEKLALFFVDFLIEDKEGFLVTCPSVSPENRFITENGYDTPICAGPAIDSQIIRALMIACLEAGKVLGIHNDKEKEFEKVLNRLRPNQIDSMGRLMEWAAQEKELTPDMVHTSHLWAVYPGDEIAWNKDRDLFDAAKKALYSRIEHGARSFGWPGAWHIAFFARFLDGGNAGRIISMMLEHGLSRSLLNAENVFQIDGNMGLLAGMAECLLQSHAAVHFLPALPPSWKNGWVKGLRARGGIETDIYWQDGMLTAAWVKSDSSRMVEFTGNYPFLIRQGDRNIEYEECIEGYRIYMEEGKQYELLFGKTEE</sequence>
<evidence type="ECO:0000313" key="7">
    <source>
        <dbReference type="Proteomes" id="UP000261166"/>
    </source>
</evidence>
<dbReference type="Proteomes" id="UP000261166">
    <property type="component" value="Unassembled WGS sequence"/>
</dbReference>
<accession>A0A3E3J504</accession>
<evidence type="ECO:0000313" key="5">
    <source>
        <dbReference type="EMBL" id="RGE74405.1"/>
    </source>
</evidence>
<dbReference type="Gene3D" id="1.50.10.10">
    <property type="match status" value="1"/>
</dbReference>
<evidence type="ECO:0000313" key="6">
    <source>
        <dbReference type="Proteomes" id="UP000260812"/>
    </source>
</evidence>
<feature type="domain" description="Alpha fucosidase A-like C-terminal" evidence="2">
    <location>
        <begin position="672"/>
        <end position="762"/>
    </location>
</feature>
<dbReference type="GO" id="GO:0004560">
    <property type="term" value="F:alpha-L-fucosidase activity"/>
    <property type="evidence" value="ECO:0007669"/>
    <property type="project" value="InterPro"/>
</dbReference>
<dbReference type="Pfam" id="PF21307">
    <property type="entry name" value="Glyco_hydro_95_C"/>
    <property type="match status" value="1"/>
</dbReference>
<organism evidence="5 7">
    <name type="scientific">Eisenbergiella massiliensis</name>
    <dbReference type="NCBI Taxonomy" id="1720294"/>
    <lineage>
        <taxon>Bacteria</taxon>
        <taxon>Bacillati</taxon>
        <taxon>Bacillota</taxon>
        <taxon>Clostridia</taxon>
        <taxon>Lachnospirales</taxon>
        <taxon>Lachnospiraceae</taxon>
        <taxon>Eisenbergiella</taxon>
    </lineage>
</organism>
<name>A0A3E3J504_9FIRM</name>
<dbReference type="InterPro" id="IPR027414">
    <property type="entry name" value="GH95_N_dom"/>
</dbReference>
<proteinExistence type="predicted"/>
<dbReference type="EMBL" id="QVLU01000001">
    <property type="protein sequence ID" value="RGE74405.1"/>
    <property type="molecule type" value="Genomic_DNA"/>
</dbReference>
<evidence type="ECO:0000313" key="4">
    <source>
        <dbReference type="EMBL" id="RGE62583.1"/>
    </source>
</evidence>
<dbReference type="Pfam" id="PF22124">
    <property type="entry name" value="Glyco_hydro_95_cat"/>
    <property type="match status" value="1"/>
</dbReference>
<dbReference type="InterPro" id="IPR049053">
    <property type="entry name" value="AFCA-like_C"/>
</dbReference>
<reference evidence="5 7" key="1">
    <citation type="submission" date="2018-08" db="EMBL/GenBank/DDBJ databases">
        <title>A genome reference for cultivated species of the human gut microbiota.</title>
        <authorList>
            <person name="Zou Y."/>
            <person name="Xue W."/>
            <person name="Luo G."/>
        </authorList>
    </citation>
    <scope>NUCLEOTIDE SEQUENCE [LARGE SCALE GENOMIC DNA]</scope>
    <source>
        <strain evidence="5 7">AF26-4BH</strain>
        <strain evidence="4">TF05-5AC</strain>
    </source>
</reference>
<feature type="domain" description="Glycosyl hydrolase family 95 N-terminal" evidence="1">
    <location>
        <begin position="7"/>
        <end position="269"/>
    </location>
</feature>
<evidence type="ECO:0000259" key="2">
    <source>
        <dbReference type="Pfam" id="PF21307"/>
    </source>
</evidence>
<dbReference type="PANTHER" id="PTHR31084:SF0">
    <property type="entry name" value="ALPHA-L-FUCOSIDASE 2"/>
    <property type="match status" value="1"/>
</dbReference>
<dbReference type="GeneID" id="97986881"/>
<dbReference type="PIRSF" id="PIRSF007663">
    <property type="entry name" value="UCP007663"/>
    <property type="match status" value="1"/>
</dbReference>
<keyword evidence="6" id="KW-1185">Reference proteome</keyword>
<gene>
    <name evidence="5" type="ORF">DWY69_00040</name>
    <name evidence="4" type="ORF">DXC51_08315</name>
</gene>
<dbReference type="GO" id="GO:0005975">
    <property type="term" value="P:carbohydrate metabolic process"/>
    <property type="evidence" value="ECO:0007669"/>
    <property type="project" value="InterPro"/>
</dbReference>
<protein>
    <submittedName>
        <fullName evidence="5">Glycoside hydrolase family 95 protein</fullName>
    </submittedName>
</protein>
<dbReference type="InterPro" id="IPR012341">
    <property type="entry name" value="6hp_glycosidase-like_sf"/>
</dbReference>